<keyword evidence="2" id="KW-1185">Reference proteome</keyword>
<organism evidence="1 2">
    <name type="scientific">Helicobacter equorum</name>
    <dbReference type="NCBI Taxonomy" id="361872"/>
    <lineage>
        <taxon>Bacteria</taxon>
        <taxon>Pseudomonadati</taxon>
        <taxon>Campylobacterota</taxon>
        <taxon>Epsilonproteobacteria</taxon>
        <taxon>Campylobacterales</taxon>
        <taxon>Helicobacteraceae</taxon>
        <taxon>Helicobacter</taxon>
    </lineage>
</organism>
<evidence type="ECO:0000313" key="2">
    <source>
        <dbReference type="Proteomes" id="UP000256514"/>
    </source>
</evidence>
<dbReference type="RefSeq" id="WP_115571526.1">
    <property type="nucleotide sequence ID" value="NZ_NXLT01000008.1"/>
</dbReference>
<dbReference type="EMBL" id="NXLT01000008">
    <property type="protein sequence ID" value="RDU66156.1"/>
    <property type="molecule type" value="Genomic_DNA"/>
</dbReference>
<dbReference type="OrthoDB" id="5325776at2"/>
<evidence type="ECO:0000313" key="1">
    <source>
        <dbReference type="EMBL" id="RDU66156.1"/>
    </source>
</evidence>
<dbReference type="Proteomes" id="UP000256514">
    <property type="component" value="Unassembled WGS sequence"/>
</dbReference>
<reference evidence="1 2" key="1">
    <citation type="submission" date="2018-04" db="EMBL/GenBank/DDBJ databases">
        <title>Novel Campyloabacter and Helicobacter Species and Strains.</title>
        <authorList>
            <person name="Mannion A.J."/>
            <person name="Shen Z."/>
            <person name="Fox J.G."/>
        </authorList>
    </citation>
    <scope>NUCLEOTIDE SEQUENCE [LARGE SCALE GENOMIC DNA]</scope>
    <source>
        <strain evidence="1 2">MIT 12-6600</strain>
    </source>
</reference>
<protein>
    <submittedName>
        <fullName evidence="1">Uncharacterized protein</fullName>
    </submittedName>
</protein>
<comment type="caution">
    <text evidence="1">The sequence shown here is derived from an EMBL/GenBank/DDBJ whole genome shotgun (WGS) entry which is preliminary data.</text>
</comment>
<dbReference type="AlphaFoldDB" id="A0A3D8IML7"/>
<proteinExistence type="predicted"/>
<sequence>MCRAFCSFYAVFLLAFVSMCIGTIIALSPNAPFSHIHAYTQLQLYAKSMYEMHILCIKSFDVARCQDIVFSPQAHYHIQGHITPFGDSVLLLDVSAQVRNPITSLQQSVIHRHILIKK</sequence>
<accession>A0A3D8IML7</accession>
<name>A0A3D8IML7_9HELI</name>
<gene>
    <name evidence="1" type="ORF">CQA54_07760</name>
</gene>